<dbReference type="GO" id="GO:0043025">
    <property type="term" value="C:neuronal cell body"/>
    <property type="evidence" value="ECO:0007669"/>
    <property type="project" value="TreeGrafter"/>
</dbReference>
<accession>A0A8D2J5N3</accession>
<name>A0A8D2J5N3_VARKO</name>
<dbReference type="AlphaFoldDB" id="A0A8D2J5N3"/>
<dbReference type="GO" id="GO:0030425">
    <property type="term" value="C:dendrite"/>
    <property type="evidence" value="ECO:0007669"/>
    <property type="project" value="TreeGrafter"/>
</dbReference>
<protein>
    <submittedName>
        <fullName evidence="1">Uncharacterized protein</fullName>
    </submittedName>
</protein>
<dbReference type="Proteomes" id="UP000694545">
    <property type="component" value="Unplaced"/>
</dbReference>
<proteinExistence type="predicted"/>
<dbReference type="GO" id="GO:0048814">
    <property type="term" value="P:regulation of dendrite morphogenesis"/>
    <property type="evidence" value="ECO:0007669"/>
    <property type="project" value="TreeGrafter"/>
</dbReference>
<dbReference type="InterPro" id="IPR023578">
    <property type="entry name" value="Ras_GEF_dom_sf"/>
</dbReference>
<dbReference type="SUPFAM" id="SSF48366">
    <property type="entry name" value="Ras GEF"/>
    <property type="match status" value="1"/>
</dbReference>
<dbReference type="InterPro" id="IPR029899">
    <property type="entry name" value="KNDC1"/>
</dbReference>
<dbReference type="OMA" id="QTRRIHN"/>
<dbReference type="Gene3D" id="1.10.840.10">
    <property type="entry name" value="Ras guanine-nucleotide exchange factors catalytic domain"/>
    <property type="match status" value="1"/>
</dbReference>
<dbReference type="GO" id="GO:0032045">
    <property type="term" value="C:guanyl-nucleotide exchange factor complex"/>
    <property type="evidence" value="ECO:0007669"/>
    <property type="project" value="TreeGrafter"/>
</dbReference>
<dbReference type="InterPro" id="IPR036964">
    <property type="entry name" value="RASGEF_cat_dom_sf"/>
</dbReference>
<dbReference type="GO" id="GO:0007264">
    <property type="term" value="P:small GTPase-mediated signal transduction"/>
    <property type="evidence" value="ECO:0007669"/>
    <property type="project" value="InterPro"/>
</dbReference>
<evidence type="ECO:0000313" key="1">
    <source>
        <dbReference type="Ensembl" id="ENSVKKP00000004047.1"/>
    </source>
</evidence>
<reference evidence="1" key="1">
    <citation type="submission" date="2025-08" db="UniProtKB">
        <authorList>
            <consortium name="Ensembl"/>
        </authorList>
    </citation>
    <scope>IDENTIFICATION</scope>
</reference>
<keyword evidence="2" id="KW-1185">Reference proteome</keyword>
<dbReference type="Ensembl" id="ENSVKKT00000004158.1">
    <property type="protein sequence ID" value="ENSVKKP00000004047.1"/>
    <property type="gene ID" value="ENSVKKG00000003035.1"/>
</dbReference>
<organism evidence="1 2">
    <name type="scientific">Varanus komodoensis</name>
    <name type="common">Komodo dragon</name>
    <dbReference type="NCBI Taxonomy" id="61221"/>
    <lineage>
        <taxon>Eukaryota</taxon>
        <taxon>Metazoa</taxon>
        <taxon>Chordata</taxon>
        <taxon>Craniata</taxon>
        <taxon>Vertebrata</taxon>
        <taxon>Euteleostomi</taxon>
        <taxon>Lepidosauria</taxon>
        <taxon>Squamata</taxon>
        <taxon>Bifurcata</taxon>
        <taxon>Unidentata</taxon>
        <taxon>Episquamata</taxon>
        <taxon>Toxicofera</taxon>
        <taxon>Anguimorpha</taxon>
        <taxon>Paleoanguimorpha</taxon>
        <taxon>Varanoidea</taxon>
        <taxon>Varanidae</taxon>
        <taxon>Varanus</taxon>
    </lineage>
</organism>
<sequence>MEGEKFKTSPTIPSAHVLAMHAQQLETGGFTMRNGTYKWTKLRNIAKVVSQIHAFQENPYDFLPDHQLQSFLRQRIDSLNDADISSLAADNCTNFYRIQAEKQSQKIQDTLHRMKAMFQ</sequence>
<reference evidence="1" key="2">
    <citation type="submission" date="2025-09" db="UniProtKB">
        <authorList>
            <consortium name="Ensembl"/>
        </authorList>
    </citation>
    <scope>IDENTIFICATION</scope>
</reference>
<dbReference type="GO" id="GO:0005085">
    <property type="term" value="F:guanyl-nucleotide exchange factor activity"/>
    <property type="evidence" value="ECO:0007669"/>
    <property type="project" value="InterPro"/>
</dbReference>
<evidence type="ECO:0000313" key="2">
    <source>
        <dbReference type="Proteomes" id="UP000694545"/>
    </source>
</evidence>
<dbReference type="PANTHER" id="PTHR21560:SF0">
    <property type="entry name" value="KINASE NON-CATALYTIC C-LOBE DOMAIN-CONTAINING PROTEIN 1"/>
    <property type="match status" value="1"/>
</dbReference>
<dbReference type="PANTHER" id="PTHR21560">
    <property type="entry name" value="VERY KIND PROTEIN"/>
    <property type="match status" value="1"/>
</dbReference>